<sequence>MAGVRAAAVWVAAVWVAAVRMEVQTAVRTAVWMEVQAGVPAASSGPDLGRAGSIGYSSDGWPGIKSGLQASLTPDFVPGRPPSELLE</sequence>
<evidence type="ECO:0000313" key="2">
    <source>
        <dbReference type="Proteomes" id="UP000823883"/>
    </source>
</evidence>
<dbReference type="Proteomes" id="UP000823883">
    <property type="component" value="Unassembled WGS sequence"/>
</dbReference>
<evidence type="ECO:0000313" key="1">
    <source>
        <dbReference type="EMBL" id="HJC47097.1"/>
    </source>
</evidence>
<name>A0A9D2T5B9_9FIRM</name>
<reference evidence="1" key="1">
    <citation type="journal article" date="2021" name="PeerJ">
        <title>Extensive microbial diversity within the chicken gut microbiome revealed by metagenomics and culture.</title>
        <authorList>
            <person name="Gilroy R."/>
            <person name="Ravi A."/>
            <person name="Getino M."/>
            <person name="Pursley I."/>
            <person name="Horton D.L."/>
            <person name="Alikhan N.F."/>
            <person name="Baker D."/>
            <person name="Gharbi K."/>
            <person name="Hall N."/>
            <person name="Watson M."/>
            <person name="Adriaenssens E.M."/>
            <person name="Foster-Nyarko E."/>
            <person name="Jarju S."/>
            <person name="Secka A."/>
            <person name="Antonio M."/>
            <person name="Oren A."/>
            <person name="Chaudhuri R.R."/>
            <person name="La Ragione R."/>
            <person name="Hildebrand F."/>
            <person name="Pallen M.J."/>
        </authorList>
    </citation>
    <scope>NUCLEOTIDE SEQUENCE</scope>
    <source>
        <strain evidence="1">CHK183-5548</strain>
    </source>
</reference>
<reference evidence="1" key="2">
    <citation type="submission" date="2021-04" db="EMBL/GenBank/DDBJ databases">
        <authorList>
            <person name="Gilroy R."/>
        </authorList>
    </citation>
    <scope>NUCLEOTIDE SEQUENCE</scope>
    <source>
        <strain evidence="1">CHK183-5548</strain>
    </source>
</reference>
<gene>
    <name evidence="1" type="ORF">IAA04_03480</name>
</gene>
<organism evidence="1 2">
    <name type="scientific">Candidatus Lachnoclostridium pullistercoris</name>
    <dbReference type="NCBI Taxonomy" id="2838632"/>
    <lineage>
        <taxon>Bacteria</taxon>
        <taxon>Bacillati</taxon>
        <taxon>Bacillota</taxon>
        <taxon>Clostridia</taxon>
        <taxon>Lachnospirales</taxon>
        <taxon>Lachnospiraceae</taxon>
    </lineage>
</organism>
<protein>
    <submittedName>
        <fullName evidence="1">Uncharacterized protein</fullName>
    </submittedName>
</protein>
<accession>A0A9D2T5B9</accession>
<dbReference type="AlphaFoldDB" id="A0A9D2T5B9"/>
<proteinExistence type="predicted"/>
<dbReference type="EMBL" id="DWWL01000021">
    <property type="protein sequence ID" value="HJC47097.1"/>
    <property type="molecule type" value="Genomic_DNA"/>
</dbReference>
<comment type="caution">
    <text evidence="1">The sequence shown here is derived from an EMBL/GenBank/DDBJ whole genome shotgun (WGS) entry which is preliminary data.</text>
</comment>